<accession>A0A915DR37</accession>
<keyword evidence="2" id="KW-1185">Reference proteome</keyword>
<dbReference type="Proteomes" id="UP000887574">
    <property type="component" value="Unplaced"/>
</dbReference>
<evidence type="ECO:0000313" key="3">
    <source>
        <dbReference type="WBParaSite" id="jg22758"/>
    </source>
</evidence>
<feature type="region of interest" description="Disordered" evidence="1">
    <location>
        <begin position="27"/>
        <end position="47"/>
    </location>
</feature>
<dbReference type="Gene3D" id="1.10.1410.10">
    <property type="match status" value="1"/>
</dbReference>
<dbReference type="SUPFAM" id="SSF81631">
    <property type="entry name" value="PAP/OAS1 substrate-binding domain"/>
    <property type="match status" value="1"/>
</dbReference>
<reference evidence="3" key="1">
    <citation type="submission" date="2022-11" db="UniProtKB">
        <authorList>
            <consortium name="WormBaseParasite"/>
        </authorList>
    </citation>
    <scope>IDENTIFICATION</scope>
</reference>
<organism evidence="2 3">
    <name type="scientific">Ditylenchus dipsaci</name>
    <dbReference type="NCBI Taxonomy" id="166011"/>
    <lineage>
        <taxon>Eukaryota</taxon>
        <taxon>Metazoa</taxon>
        <taxon>Ecdysozoa</taxon>
        <taxon>Nematoda</taxon>
        <taxon>Chromadorea</taxon>
        <taxon>Rhabditida</taxon>
        <taxon>Tylenchina</taxon>
        <taxon>Tylenchomorpha</taxon>
        <taxon>Sphaerularioidea</taxon>
        <taxon>Anguinidae</taxon>
        <taxon>Anguininae</taxon>
        <taxon>Ditylenchus</taxon>
    </lineage>
</organism>
<protein>
    <submittedName>
        <fullName evidence="3">Uncharacterized protein</fullName>
    </submittedName>
</protein>
<dbReference type="AlphaFoldDB" id="A0A915DR37"/>
<evidence type="ECO:0000313" key="2">
    <source>
        <dbReference type="Proteomes" id="UP000887574"/>
    </source>
</evidence>
<evidence type="ECO:0000256" key="1">
    <source>
        <dbReference type="SAM" id="MobiDB-lite"/>
    </source>
</evidence>
<dbReference type="WBParaSite" id="jg22758">
    <property type="protein sequence ID" value="jg22758"/>
    <property type="gene ID" value="jg22758"/>
</dbReference>
<name>A0A915DR37_9BILA</name>
<sequence length="313" mass="35935">MAALLFENLLTHCTRIEEMQEFLPEDEPKISWRPQSGADTPGGAGSDEVFDEEEIEWLDAPAPKIVHDDRSMYGSFVNGFSSITSDLDISIKGCPDLSSGWPKNSIFATHPGISSAYSYIIMAVASAQKSGFLPFLQEDAELTPSYIGVCNIAFVVQTRHGVKAGHAGEIFVHFFQCYYDYFHKKKNRNQEEVIQIRTKNSNQGHRRKHGQNVNIQDPFELKRNLGDTCNTDFFKYGLRYLRKCEKFSLEEMNREKNLIRIEDRQTWAEEFVKKNVQEVIYSLNEVNAGDLSKKRIYSNFREIDSRSSSWKTL</sequence>
<proteinExistence type="predicted"/>